<dbReference type="SMART" id="SM00347">
    <property type="entry name" value="HTH_MARR"/>
    <property type="match status" value="1"/>
</dbReference>
<dbReference type="InterPro" id="IPR000835">
    <property type="entry name" value="HTH_MarR-typ"/>
</dbReference>
<dbReference type="FunFam" id="1.10.10.10:FF:000163">
    <property type="entry name" value="MarR family transcriptional regulator"/>
    <property type="match status" value="1"/>
</dbReference>
<evidence type="ECO:0000256" key="3">
    <source>
        <dbReference type="ARBA" id="ARBA00023015"/>
    </source>
</evidence>
<dbReference type="InterPro" id="IPR039422">
    <property type="entry name" value="MarR/SlyA-like"/>
</dbReference>
<reference evidence="7 8" key="1">
    <citation type="submission" date="2016-11" db="EMBL/GenBank/DDBJ databases">
        <authorList>
            <person name="Jaros S."/>
            <person name="Januszkiewicz K."/>
            <person name="Wedrychowicz H."/>
        </authorList>
    </citation>
    <scope>NUCLEOTIDE SEQUENCE [LARGE SCALE GENOMIC DNA]</scope>
    <source>
        <strain evidence="7 8">DSM 21864</strain>
    </source>
</reference>
<protein>
    <submittedName>
        <fullName evidence="7">Transcriptional regulator, MarR family</fullName>
    </submittedName>
</protein>
<evidence type="ECO:0000256" key="2">
    <source>
        <dbReference type="ARBA" id="ARBA00022490"/>
    </source>
</evidence>
<evidence type="ECO:0000313" key="7">
    <source>
        <dbReference type="EMBL" id="SHJ98225.1"/>
    </source>
</evidence>
<keyword evidence="5" id="KW-0804">Transcription</keyword>
<dbReference type="Gene3D" id="1.10.10.10">
    <property type="entry name" value="Winged helix-like DNA-binding domain superfamily/Winged helix DNA-binding domain"/>
    <property type="match status" value="1"/>
</dbReference>
<dbReference type="GO" id="GO:0006950">
    <property type="term" value="P:response to stress"/>
    <property type="evidence" value="ECO:0007669"/>
    <property type="project" value="TreeGrafter"/>
</dbReference>
<keyword evidence="3" id="KW-0805">Transcription regulation</keyword>
<dbReference type="RefSeq" id="WP_073012280.1">
    <property type="nucleotide sequence ID" value="NZ_FQZO01000012.1"/>
</dbReference>
<evidence type="ECO:0000256" key="4">
    <source>
        <dbReference type="ARBA" id="ARBA00023125"/>
    </source>
</evidence>
<evidence type="ECO:0000313" key="8">
    <source>
        <dbReference type="Proteomes" id="UP000184080"/>
    </source>
</evidence>
<keyword evidence="2" id="KW-0963">Cytoplasm</keyword>
<dbReference type="GO" id="GO:0005737">
    <property type="term" value="C:cytoplasm"/>
    <property type="evidence" value="ECO:0007669"/>
    <property type="project" value="UniProtKB-SubCell"/>
</dbReference>
<keyword evidence="8" id="KW-1185">Reference proteome</keyword>
<dbReference type="AlphaFoldDB" id="A0A1M6NR97"/>
<dbReference type="Pfam" id="PF22381">
    <property type="entry name" value="Staph_reg_Sar_Rot"/>
    <property type="match status" value="1"/>
</dbReference>
<dbReference type="PANTHER" id="PTHR33164:SF5">
    <property type="entry name" value="ORGANIC HYDROPEROXIDE RESISTANCE TRANSCRIPTIONAL REGULATOR"/>
    <property type="match status" value="1"/>
</dbReference>
<dbReference type="Proteomes" id="UP000184080">
    <property type="component" value="Unassembled WGS sequence"/>
</dbReference>
<dbReference type="OrthoDB" id="9806864at2"/>
<proteinExistence type="predicted"/>
<dbReference type="InterPro" id="IPR036388">
    <property type="entry name" value="WH-like_DNA-bd_sf"/>
</dbReference>
<feature type="domain" description="HTH marR-type" evidence="6">
    <location>
        <begin position="9"/>
        <end position="139"/>
    </location>
</feature>
<evidence type="ECO:0000256" key="1">
    <source>
        <dbReference type="ARBA" id="ARBA00004496"/>
    </source>
</evidence>
<dbReference type="InterPro" id="IPR036390">
    <property type="entry name" value="WH_DNA-bd_sf"/>
</dbReference>
<dbReference type="EMBL" id="FQZO01000012">
    <property type="protein sequence ID" value="SHJ98225.1"/>
    <property type="molecule type" value="Genomic_DNA"/>
</dbReference>
<dbReference type="InterPro" id="IPR055166">
    <property type="entry name" value="Transc_reg_Sar_Rot_HTH"/>
</dbReference>
<evidence type="ECO:0000256" key="5">
    <source>
        <dbReference type="ARBA" id="ARBA00023163"/>
    </source>
</evidence>
<dbReference type="GO" id="GO:0003677">
    <property type="term" value="F:DNA binding"/>
    <property type="evidence" value="ECO:0007669"/>
    <property type="project" value="UniProtKB-KW"/>
</dbReference>
<keyword evidence="4" id="KW-0238">DNA-binding</keyword>
<dbReference type="PANTHER" id="PTHR33164">
    <property type="entry name" value="TRANSCRIPTIONAL REGULATOR, MARR FAMILY"/>
    <property type="match status" value="1"/>
</dbReference>
<gene>
    <name evidence="7" type="ORF">SAMN05444401_0290</name>
</gene>
<dbReference type="PRINTS" id="PR00598">
    <property type="entry name" value="HTHMARR"/>
</dbReference>
<sequence length="150" mass="17503">MNYDILKLDNQLCFSLYAASREITKLYKPFLDKIGLTYTQYISLLVLWESDNITVKELGTRLRLDSGTLTPLLKKLESMDILERLRDKKDERNVYIKLTDKGHNLKDKALDIPSKVFCSSGLSKDESLYLRVHLQKLLDVLDKTNEQYKK</sequence>
<dbReference type="SUPFAM" id="SSF46785">
    <property type="entry name" value="Winged helix' DNA-binding domain"/>
    <property type="match status" value="1"/>
</dbReference>
<comment type="subcellular location">
    <subcellularLocation>
        <location evidence="1">Cytoplasm</location>
    </subcellularLocation>
</comment>
<accession>A0A1M6NR97</accession>
<dbReference type="STRING" id="1121298.SAMN05444401_0290"/>
<dbReference type="PROSITE" id="PS50995">
    <property type="entry name" value="HTH_MARR_2"/>
    <property type="match status" value="1"/>
</dbReference>
<name>A0A1M6NR97_9CLOT</name>
<dbReference type="GO" id="GO:0003700">
    <property type="term" value="F:DNA-binding transcription factor activity"/>
    <property type="evidence" value="ECO:0007669"/>
    <property type="project" value="InterPro"/>
</dbReference>
<organism evidence="7 8">
    <name type="scientific">Clostridium amylolyticum</name>
    <dbReference type="NCBI Taxonomy" id="1121298"/>
    <lineage>
        <taxon>Bacteria</taxon>
        <taxon>Bacillati</taxon>
        <taxon>Bacillota</taxon>
        <taxon>Clostridia</taxon>
        <taxon>Eubacteriales</taxon>
        <taxon>Clostridiaceae</taxon>
        <taxon>Clostridium</taxon>
    </lineage>
</organism>
<evidence type="ECO:0000259" key="6">
    <source>
        <dbReference type="PROSITE" id="PS50995"/>
    </source>
</evidence>